<sequence>MRAFVIVLAIGLSAFFSFNITNAIPQTIKRKQNLRISDGENRFLFYVSPPQATVADHLGCNDYVMITWNLIGYFPLSEIGQISYYEVFIAPKRELSDSSAWKLILPRFPIIIEELPGDTQRKSDQTDDDDSVNAANIYFLFRDKIAFYPWSDTSLLAVESPLVVLVKIHLNSSDDGDYSNNFGDSSIVGISDAFSFPNCFVDPNVMP</sequence>
<dbReference type="RefSeq" id="XP_013237877.1">
    <property type="nucleotide sequence ID" value="XM_013382423.1"/>
</dbReference>
<proteinExistence type="predicted"/>
<organism evidence="1 2">
    <name type="scientific">Mitosporidium daphniae</name>
    <dbReference type="NCBI Taxonomy" id="1485682"/>
    <lineage>
        <taxon>Eukaryota</taxon>
        <taxon>Fungi</taxon>
        <taxon>Fungi incertae sedis</taxon>
        <taxon>Microsporidia</taxon>
        <taxon>Mitosporidium</taxon>
    </lineage>
</organism>
<keyword evidence="2" id="KW-1185">Reference proteome</keyword>
<dbReference type="Proteomes" id="UP000029725">
    <property type="component" value="Unassembled WGS sequence"/>
</dbReference>
<accession>A0A098VRK5</accession>
<dbReference type="AlphaFoldDB" id="A0A098VRK5"/>
<evidence type="ECO:0000313" key="1">
    <source>
        <dbReference type="EMBL" id="KGG51419.1"/>
    </source>
</evidence>
<reference evidence="1 2" key="1">
    <citation type="submission" date="2014-04" db="EMBL/GenBank/DDBJ databases">
        <title>A new species of microsporidia sheds light on the evolution of extreme parasitism.</title>
        <authorList>
            <person name="Haag K.L."/>
            <person name="James T.Y."/>
            <person name="Larsson R."/>
            <person name="Schaer T.M."/>
            <person name="Refardt D."/>
            <person name="Pombert J.-F."/>
            <person name="Ebert D."/>
        </authorList>
    </citation>
    <scope>NUCLEOTIDE SEQUENCE [LARGE SCALE GENOMIC DNA]</scope>
    <source>
        <strain evidence="1 2">UGP3</strain>
        <tissue evidence="1">Spores</tissue>
    </source>
</reference>
<name>A0A098VRK5_9MICR</name>
<evidence type="ECO:0000313" key="2">
    <source>
        <dbReference type="Proteomes" id="UP000029725"/>
    </source>
</evidence>
<protein>
    <submittedName>
        <fullName evidence="1">Uncharacterized protein</fullName>
    </submittedName>
</protein>
<dbReference type="GeneID" id="25259699"/>
<dbReference type="HOGENOM" id="CLU_1326674_0_0_1"/>
<dbReference type="VEuPathDB" id="MicrosporidiaDB:DI09_35p70"/>
<gene>
    <name evidence="1" type="ORF">DI09_35p70</name>
</gene>
<comment type="caution">
    <text evidence="1">The sequence shown here is derived from an EMBL/GenBank/DDBJ whole genome shotgun (WGS) entry which is preliminary data.</text>
</comment>
<dbReference type="EMBL" id="JMKJ01000288">
    <property type="protein sequence ID" value="KGG51419.1"/>
    <property type="molecule type" value="Genomic_DNA"/>
</dbReference>